<comment type="caution">
    <text evidence="1">The sequence shown here is derived from an EMBL/GenBank/DDBJ whole genome shotgun (WGS) entry which is preliminary data.</text>
</comment>
<sequence length="153" mass="16825">MSSLTWFTQPAQPTSTFFPATPSNPPITAKEGAPRKASEQKLPVTEENPFAFPSPEYYTIHPPGSAPSRAKLYALSSPAFAEINNHSAQHDNLAPFAKPVYRLPASCADVWNTVHRLMESKWARGESGEMSAVMKKVLEEVVQDEEKNKGKPA</sequence>
<protein>
    <submittedName>
        <fullName evidence="1">Uncharacterized protein</fullName>
    </submittedName>
</protein>
<evidence type="ECO:0000313" key="2">
    <source>
        <dbReference type="Proteomes" id="UP001227268"/>
    </source>
</evidence>
<gene>
    <name evidence="1" type="ORF">QFC21_005517</name>
</gene>
<organism evidence="1 2">
    <name type="scientific">Naganishia friedmannii</name>
    <dbReference type="NCBI Taxonomy" id="89922"/>
    <lineage>
        <taxon>Eukaryota</taxon>
        <taxon>Fungi</taxon>
        <taxon>Dikarya</taxon>
        <taxon>Basidiomycota</taxon>
        <taxon>Agaricomycotina</taxon>
        <taxon>Tremellomycetes</taxon>
        <taxon>Filobasidiales</taxon>
        <taxon>Filobasidiaceae</taxon>
        <taxon>Naganishia</taxon>
    </lineage>
</organism>
<dbReference type="EMBL" id="JASBWT010000021">
    <property type="protein sequence ID" value="KAJ9095645.1"/>
    <property type="molecule type" value="Genomic_DNA"/>
</dbReference>
<name>A0ACC2V949_9TREE</name>
<proteinExistence type="predicted"/>
<keyword evidence="2" id="KW-1185">Reference proteome</keyword>
<evidence type="ECO:0000313" key="1">
    <source>
        <dbReference type="EMBL" id="KAJ9095645.1"/>
    </source>
</evidence>
<accession>A0ACC2V949</accession>
<reference evidence="1" key="1">
    <citation type="submission" date="2023-04" db="EMBL/GenBank/DDBJ databases">
        <title>Draft Genome sequencing of Naganishia species isolated from polar environments using Oxford Nanopore Technology.</title>
        <authorList>
            <person name="Leo P."/>
            <person name="Venkateswaran K."/>
        </authorList>
    </citation>
    <scope>NUCLEOTIDE SEQUENCE</scope>
    <source>
        <strain evidence="1">MNA-CCFEE 5423</strain>
    </source>
</reference>
<dbReference type="Proteomes" id="UP001227268">
    <property type="component" value="Unassembled WGS sequence"/>
</dbReference>